<dbReference type="PROSITE" id="PS50089">
    <property type="entry name" value="ZF_RING_2"/>
    <property type="match status" value="1"/>
</dbReference>
<keyword evidence="3" id="KW-0862">Zinc</keyword>
<evidence type="ECO:0000256" key="5">
    <source>
        <dbReference type="SAM" id="MobiDB-lite"/>
    </source>
</evidence>
<dbReference type="InterPro" id="IPR018957">
    <property type="entry name" value="Znf_C3HC4_RING-type"/>
</dbReference>
<dbReference type="PROSITE" id="PS00518">
    <property type="entry name" value="ZF_RING_1"/>
    <property type="match status" value="1"/>
</dbReference>
<feature type="region of interest" description="Disordered" evidence="5">
    <location>
        <begin position="152"/>
        <end position="235"/>
    </location>
</feature>
<dbReference type="Proteomes" id="UP001163846">
    <property type="component" value="Unassembled WGS sequence"/>
</dbReference>
<dbReference type="SMART" id="SM00184">
    <property type="entry name" value="RING"/>
    <property type="match status" value="1"/>
</dbReference>
<dbReference type="SUPFAM" id="SSF57850">
    <property type="entry name" value="RING/U-box"/>
    <property type="match status" value="1"/>
</dbReference>
<dbReference type="InterPro" id="IPR001841">
    <property type="entry name" value="Znf_RING"/>
</dbReference>
<dbReference type="EMBL" id="MU806377">
    <property type="protein sequence ID" value="KAJ3835786.1"/>
    <property type="molecule type" value="Genomic_DNA"/>
</dbReference>
<dbReference type="Pfam" id="PF00097">
    <property type="entry name" value="zf-C3HC4"/>
    <property type="match status" value="1"/>
</dbReference>
<comment type="caution">
    <text evidence="7">The sequence shown here is derived from an EMBL/GenBank/DDBJ whole genome shotgun (WGS) entry which is preliminary data.</text>
</comment>
<evidence type="ECO:0000256" key="3">
    <source>
        <dbReference type="ARBA" id="ARBA00022833"/>
    </source>
</evidence>
<feature type="compositionally biased region" description="Low complexity" evidence="5">
    <location>
        <begin position="181"/>
        <end position="197"/>
    </location>
</feature>
<accession>A0AA38UB03</accession>
<sequence length="235" mass="26769">MTGQCSICLSDWKDPVCIPCGHLYCSPCLLDYIASSSEDGYTTICPTCRAVFPIVSPELTCLPKHVHRYITPSIRRVYLDNTAVQSLQQKLATSQNQVKNLQKESERLMLFCEKYQNAAEVHADGEAKARLEIERLTRLLRESRVATAEAAEQASEWRERHGELKKQVEGASKNHSRKRASTSQLTDDSLSTSTPMTPRRRIIRDLPMRNKKKLKRAEPDSQNVRYSRFPLSDSE</sequence>
<organism evidence="7 8">
    <name type="scientific">Lentinula raphanica</name>
    <dbReference type="NCBI Taxonomy" id="153919"/>
    <lineage>
        <taxon>Eukaryota</taxon>
        <taxon>Fungi</taxon>
        <taxon>Dikarya</taxon>
        <taxon>Basidiomycota</taxon>
        <taxon>Agaricomycotina</taxon>
        <taxon>Agaricomycetes</taxon>
        <taxon>Agaricomycetidae</taxon>
        <taxon>Agaricales</taxon>
        <taxon>Marasmiineae</taxon>
        <taxon>Omphalotaceae</taxon>
        <taxon>Lentinula</taxon>
    </lineage>
</organism>
<keyword evidence="2 4" id="KW-0863">Zinc-finger</keyword>
<gene>
    <name evidence="7" type="ORF">F5878DRAFT_626995</name>
</gene>
<feature type="compositionally biased region" description="Basic and acidic residues" evidence="5">
    <location>
        <begin position="155"/>
        <end position="168"/>
    </location>
</feature>
<name>A0AA38UB03_9AGAR</name>
<evidence type="ECO:0000256" key="2">
    <source>
        <dbReference type="ARBA" id="ARBA00022771"/>
    </source>
</evidence>
<keyword evidence="8" id="KW-1185">Reference proteome</keyword>
<dbReference type="GO" id="GO:0008270">
    <property type="term" value="F:zinc ion binding"/>
    <property type="evidence" value="ECO:0007669"/>
    <property type="project" value="UniProtKB-KW"/>
</dbReference>
<dbReference type="InterPro" id="IPR013083">
    <property type="entry name" value="Znf_RING/FYVE/PHD"/>
</dbReference>
<evidence type="ECO:0000256" key="1">
    <source>
        <dbReference type="ARBA" id="ARBA00022723"/>
    </source>
</evidence>
<dbReference type="InterPro" id="IPR017907">
    <property type="entry name" value="Znf_RING_CS"/>
</dbReference>
<reference evidence="7" key="1">
    <citation type="submission" date="2022-08" db="EMBL/GenBank/DDBJ databases">
        <authorList>
            <consortium name="DOE Joint Genome Institute"/>
            <person name="Min B."/>
            <person name="Riley R."/>
            <person name="Sierra-Patev S."/>
            <person name="Naranjo-Ortiz M."/>
            <person name="Looney B."/>
            <person name="Konkel Z."/>
            <person name="Slot J.C."/>
            <person name="Sakamoto Y."/>
            <person name="Steenwyk J.L."/>
            <person name="Rokas A."/>
            <person name="Carro J."/>
            <person name="Camarero S."/>
            <person name="Ferreira P."/>
            <person name="Molpeceres G."/>
            <person name="Ruiz-Duenas F.J."/>
            <person name="Serrano A."/>
            <person name="Henrissat B."/>
            <person name="Drula E."/>
            <person name="Hughes K.W."/>
            <person name="Mata J.L."/>
            <person name="Ishikawa N.K."/>
            <person name="Vargas-Isla R."/>
            <person name="Ushijima S."/>
            <person name="Smith C.A."/>
            <person name="Ahrendt S."/>
            <person name="Andreopoulos W."/>
            <person name="He G."/>
            <person name="Labutti K."/>
            <person name="Lipzen A."/>
            <person name="Ng V."/>
            <person name="Sandor L."/>
            <person name="Barry K."/>
            <person name="Martinez A.T."/>
            <person name="Xiao Y."/>
            <person name="Gibbons J.G."/>
            <person name="Terashima K."/>
            <person name="Hibbett D.S."/>
            <person name="Grigoriev I.V."/>
        </authorList>
    </citation>
    <scope>NUCLEOTIDE SEQUENCE</scope>
    <source>
        <strain evidence="7">TFB9207</strain>
    </source>
</reference>
<proteinExistence type="predicted"/>
<evidence type="ECO:0000256" key="4">
    <source>
        <dbReference type="PROSITE-ProRule" id="PRU00175"/>
    </source>
</evidence>
<dbReference type="Gene3D" id="3.30.40.10">
    <property type="entry name" value="Zinc/RING finger domain, C3HC4 (zinc finger)"/>
    <property type="match status" value="1"/>
</dbReference>
<protein>
    <recommendedName>
        <fullName evidence="6">RING-type domain-containing protein</fullName>
    </recommendedName>
</protein>
<evidence type="ECO:0000313" key="7">
    <source>
        <dbReference type="EMBL" id="KAJ3835786.1"/>
    </source>
</evidence>
<feature type="domain" description="RING-type" evidence="6">
    <location>
        <begin position="5"/>
        <end position="49"/>
    </location>
</feature>
<evidence type="ECO:0000313" key="8">
    <source>
        <dbReference type="Proteomes" id="UP001163846"/>
    </source>
</evidence>
<evidence type="ECO:0000259" key="6">
    <source>
        <dbReference type="PROSITE" id="PS50089"/>
    </source>
</evidence>
<dbReference type="AlphaFoldDB" id="A0AA38UB03"/>
<keyword evidence="1" id="KW-0479">Metal-binding</keyword>